<evidence type="ECO:0000256" key="2">
    <source>
        <dbReference type="ARBA" id="ARBA00022475"/>
    </source>
</evidence>
<dbReference type="PANTHER" id="PTHR33406">
    <property type="entry name" value="MEMBRANE PROTEIN MJ1562-RELATED"/>
    <property type="match status" value="1"/>
</dbReference>
<feature type="transmembrane region" description="Helical" evidence="6">
    <location>
        <begin position="671"/>
        <end position="695"/>
    </location>
</feature>
<dbReference type="InterPro" id="IPR050545">
    <property type="entry name" value="Mycobact_MmpL"/>
</dbReference>
<dbReference type="PROSITE" id="PS50156">
    <property type="entry name" value="SSD"/>
    <property type="match status" value="1"/>
</dbReference>
<proteinExistence type="predicted"/>
<keyword evidence="2" id="KW-1003">Cell membrane</keyword>
<reference evidence="9" key="1">
    <citation type="journal article" date="2019" name="Int. J. Syst. Evol. Microbiol.">
        <title>The Global Catalogue of Microorganisms (GCM) 10K type strain sequencing project: providing services to taxonomists for standard genome sequencing and annotation.</title>
        <authorList>
            <consortium name="The Broad Institute Genomics Platform"/>
            <consortium name="The Broad Institute Genome Sequencing Center for Infectious Disease"/>
            <person name="Wu L."/>
            <person name="Ma J."/>
        </authorList>
    </citation>
    <scope>NUCLEOTIDE SEQUENCE [LARGE SCALE GENOMIC DNA]</scope>
    <source>
        <strain evidence="9">KCTC 12848</strain>
    </source>
</reference>
<feature type="transmembrane region" description="Helical" evidence="6">
    <location>
        <begin position="39"/>
        <end position="59"/>
    </location>
</feature>
<protein>
    <submittedName>
        <fullName evidence="8">MMPL family transporter</fullName>
    </submittedName>
</protein>
<dbReference type="RefSeq" id="WP_344042475.1">
    <property type="nucleotide sequence ID" value="NZ_BAAAKE010000034.1"/>
</dbReference>
<dbReference type="InterPro" id="IPR004869">
    <property type="entry name" value="MMPL_dom"/>
</dbReference>
<gene>
    <name evidence="8" type="ORF">ACFPFM_39850</name>
</gene>
<feature type="transmembrane region" description="Helical" evidence="6">
    <location>
        <begin position="303"/>
        <end position="326"/>
    </location>
</feature>
<dbReference type="Gene3D" id="1.20.1640.10">
    <property type="entry name" value="Multidrug efflux transporter AcrB transmembrane domain"/>
    <property type="match status" value="2"/>
</dbReference>
<feature type="transmembrane region" description="Helical" evidence="6">
    <location>
        <begin position="261"/>
        <end position="282"/>
    </location>
</feature>
<dbReference type="EMBL" id="JBHSJB010000050">
    <property type="protein sequence ID" value="MFC5059905.1"/>
    <property type="molecule type" value="Genomic_DNA"/>
</dbReference>
<name>A0ABV9YEE0_9PSEU</name>
<comment type="subcellular location">
    <subcellularLocation>
        <location evidence="1">Cell membrane</location>
        <topology evidence="1">Multi-pass membrane protein</topology>
    </subcellularLocation>
</comment>
<dbReference type="PANTHER" id="PTHR33406:SF13">
    <property type="entry name" value="MEMBRANE PROTEIN YDFJ"/>
    <property type="match status" value="1"/>
</dbReference>
<feature type="domain" description="SSD" evidence="7">
    <location>
        <begin position="235"/>
        <end position="360"/>
    </location>
</feature>
<comment type="caution">
    <text evidence="8">The sequence shown here is derived from an EMBL/GenBank/DDBJ whole genome shotgun (WGS) entry which is preliminary data.</text>
</comment>
<feature type="transmembrane region" description="Helical" evidence="6">
    <location>
        <begin position="561"/>
        <end position="578"/>
    </location>
</feature>
<sequence>MVPTSKSVDGGRPPGAGKPVGARIALVERIAGWSVRHRGVAIGGWLALVAVAFLAGMVVEGPDARTSDPGDTGRAQAVLNEQEGFDPIRESVLVQAREPGGAAFADDPELRRAADDLVAALNGTGGAAIGVRSPTAPDGADLISADGRSALVTFEVAGPAERVRANFKAAVDAVDATAQRYPDLRVAQAGDRSLTTAVDQIVKDDLNRSHLLSLPIVLIILVLVFGSLVAASIPVLLTLTGVLATFSLLQVIGKVIPINSAVSSLILLIGIAVGVDYSLFYLRRYREERLAGRDGDAALRVTARTSGHVVVVSGLTVMLCLTGLLFTELDAFRGLTVGTVLVVGLAMIASVTVLPAAVALLGDRVDKLRVPLLGRGRVTASESRIWSAIVRRVVRRPALWGGGAALALVVMALPVLNIHLQDAAVVNSLPRSVVAVDNAVRMQEAFPGAPTPTRVVVWREDGSAASTPEIMAAVDELRDRTAADGAIHDPIAVAQVDRALVLRVPISGSGTDETTNRALEELRTQLLPETLGRVDGVDYAVSGKSAQIYDFTQRISERTPLVFGFVLLLAFVLLVVAFRSLAIPLVSIVLNLLAIGAACGVVTWIFQYGNLEPVFGFTSYGGVMDWLPLFIFVILFGLSMDYHIFILSRVRERLATTGNARAAISAGIESSAGVVTSAAVIMTAVFAVFIALTAIENKQLGIGMAVAVILDATVVRGVLLPAAMSLLGERAWTLPGWLRWFPGGERHRTSPVSGPSREPAQV</sequence>
<dbReference type="SUPFAM" id="SSF82866">
    <property type="entry name" value="Multidrug efflux transporter AcrB transmembrane domain"/>
    <property type="match status" value="2"/>
</dbReference>
<feature type="transmembrane region" description="Helical" evidence="6">
    <location>
        <begin position="398"/>
        <end position="420"/>
    </location>
</feature>
<keyword evidence="9" id="KW-1185">Reference proteome</keyword>
<evidence type="ECO:0000313" key="9">
    <source>
        <dbReference type="Proteomes" id="UP001595833"/>
    </source>
</evidence>
<feature type="transmembrane region" description="Helical" evidence="6">
    <location>
        <begin position="338"/>
        <end position="361"/>
    </location>
</feature>
<feature type="transmembrane region" description="Helical" evidence="6">
    <location>
        <begin position="626"/>
        <end position="650"/>
    </location>
</feature>
<dbReference type="InterPro" id="IPR000731">
    <property type="entry name" value="SSD"/>
</dbReference>
<organism evidence="8 9">
    <name type="scientific">Saccharothrix xinjiangensis</name>
    <dbReference type="NCBI Taxonomy" id="204798"/>
    <lineage>
        <taxon>Bacteria</taxon>
        <taxon>Bacillati</taxon>
        <taxon>Actinomycetota</taxon>
        <taxon>Actinomycetes</taxon>
        <taxon>Pseudonocardiales</taxon>
        <taxon>Pseudonocardiaceae</taxon>
        <taxon>Saccharothrix</taxon>
    </lineage>
</organism>
<keyword evidence="4 6" id="KW-1133">Transmembrane helix</keyword>
<evidence type="ECO:0000256" key="1">
    <source>
        <dbReference type="ARBA" id="ARBA00004651"/>
    </source>
</evidence>
<evidence type="ECO:0000256" key="6">
    <source>
        <dbReference type="SAM" id="Phobius"/>
    </source>
</evidence>
<feature type="transmembrane region" description="Helical" evidence="6">
    <location>
        <begin position="585"/>
        <end position="606"/>
    </location>
</feature>
<accession>A0ABV9YEE0</accession>
<evidence type="ECO:0000256" key="3">
    <source>
        <dbReference type="ARBA" id="ARBA00022692"/>
    </source>
</evidence>
<evidence type="ECO:0000256" key="4">
    <source>
        <dbReference type="ARBA" id="ARBA00022989"/>
    </source>
</evidence>
<evidence type="ECO:0000259" key="7">
    <source>
        <dbReference type="PROSITE" id="PS50156"/>
    </source>
</evidence>
<dbReference type="Pfam" id="PF03176">
    <property type="entry name" value="MMPL"/>
    <property type="match status" value="2"/>
</dbReference>
<feature type="transmembrane region" description="Helical" evidence="6">
    <location>
        <begin position="701"/>
        <end position="720"/>
    </location>
</feature>
<dbReference type="Proteomes" id="UP001595833">
    <property type="component" value="Unassembled WGS sequence"/>
</dbReference>
<feature type="transmembrane region" description="Helical" evidence="6">
    <location>
        <begin position="216"/>
        <end position="249"/>
    </location>
</feature>
<evidence type="ECO:0000313" key="8">
    <source>
        <dbReference type="EMBL" id="MFC5059905.1"/>
    </source>
</evidence>
<evidence type="ECO:0000256" key="5">
    <source>
        <dbReference type="ARBA" id="ARBA00023136"/>
    </source>
</evidence>
<keyword evidence="3 6" id="KW-0812">Transmembrane</keyword>
<keyword evidence="5 6" id="KW-0472">Membrane</keyword>